<accession>A0A6J2W299</accession>
<dbReference type="Gene3D" id="1.10.510.10">
    <property type="entry name" value="Transferase(Phosphotransferase) domain 1"/>
    <property type="match status" value="1"/>
</dbReference>
<evidence type="ECO:0000256" key="11">
    <source>
        <dbReference type="ARBA" id="ARBA00022989"/>
    </source>
</evidence>
<evidence type="ECO:0000256" key="15">
    <source>
        <dbReference type="SAM" id="MobiDB-lite"/>
    </source>
</evidence>
<dbReference type="FunFam" id="1.10.510.10:FF:000180">
    <property type="entry name" value="Receptor protein serine/threonine kinase"/>
    <property type="match status" value="1"/>
</dbReference>
<evidence type="ECO:0000256" key="2">
    <source>
        <dbReference type="ARBA" id="ARBA00009605"/>
    </source>
</evidence>
<feature type="compositionally biased region" description="Polar residues" evidence="15">
    <location>
        <begin position="724"/>
        <end position="736"/>
    </location>
</feature>
<dbReference type="CTD" id="562822"/>
<dbReference type="PANTHER" id="PTHR23255">
    <property type="entry name" value="TRANSFORMING GROWTH FACTOR-BETA RECEPTOR TYPE I AND II"/>
    <property type="match status" value="1"/>
</dbReference>
<dbReference type="InterPro" id="IPR000472">
    <property type="entry name" value="Activin_recp"/>
</dbReference>
<feature type="region of interest" description="Disordered" evidence="15">
    <location>
        <begin position="861"/>
        <end position="980"/>
    </location>
</feature>
<reference evidence="20" key="1">
    <citation type="submission" date="2025-08" db="UniProtKB">
        <authorList>
            <consortium name="RefSeq"/>
        </authorList>
    </citation>
    <scope>IDENTIFICATION</scope>
</reference>
<feature type="region of interest" description="Disordered" evidence="15">
    <location>
        <begin position="1008"/>
        <end position="1037"/>
    </location>
</feature>
<evidence type="ECO:0000256" key="5">
    <source>
        <dbReference type="ARBA" id="ARBA00022679"/>
    </source>
</evidence>
<evidence type="ECO:0000256" key="12">
    <source>
        <dbReference type="ARBA" id="ARBA00023136"/>
    </source>
</evidence>
<dbReference type="GO" id="GO:0001944">
    <property type="term" value="P:vasculature development"/>
    <property type="evidence" value="ECO:0007669"/>
    <property type="project" value="TreeGrafter"/>
</dbReference>
<keyword evidence="11 16" id="KW-1133">Transmembrane helix</keyword>
<evidence type="ECO:0000256" key="6">
    <source>
        <dbReference type="ARBA" id="ARBA00022692"/>
    </source>
</evidence>
<feature type="compositionally biased region" description="Low complexity" evidence="15">
    <location>
        <begin position="610"/>
        <end position="632"/>
    </location>
</feature>
<keyword evidence="6 16" id="KW-0812">Transmembrane</keyword>
<feature type="binding site" evidence="14">
    <location>
        <position position="235"/>
    </location>
    <ligand>
        <name>ATP</name>
        <dbReference type="ChEBI" id="CHEBI:30616"/>
    </ligand>
</feature>
<keyword evidence="13 20" id="KW-0675">Receptor</keyword>
<comment type="similarity">
    <text evidence="2">Belongs to the protein kinase superfamily. TKL Ser/Thr protein kinase family. TGFB receptor subfamily.</text>
</comment>
<evidence type="ECO:0000256" key="16">
    <source>
        <dbReference type="SAM" id="Phobius"/>
    </source>
</evidence>
<proteinExistence type="inferred from homology"/>
<feature type="compositionally biased region" description="Polar residues" evidence="15">
    <location>
        <begin position="837"/>
        <end position="851"/>
    </location>
</feature>
<evidence type="ECO:0000256" key="8">
    <source>
        <dbReference type="ARBA" id="ARBA00022741"/>
    </source>
</evidence>
<keyword evidence="8 14" id="KW-0547">Nucleotide-binding</keyword>
<feature type="compositionally biased region" description="Polar residues" evidence="15">
    <location>
        <begin position="951"/>
        <end position="962"/>
    </location>
</feature>
<dbReference type="PANTHER" id="PTHR23255:SF63">
    <property type="entry name" value="BONE MORPHOGENETIC PROTEIN RECEPTOR TYPE-2"/>
    <property type="match status" value="1"/>
</dbReference>
<feature type="transmembrane region" description="Helical" evidence="16">
    <location>
        <begin position="155"/>
        <end position="175"/>
    </location>
</feature>
<evidence type="ECO:0000256" key="1">
    <source>
        <dbReference type="ARBA" id="ARBA00004479"/>
    </source>
</evidence>
<feature type="compositionally biased region" description="Low complexity" evidence="15">
    <location>
        <begin position="897"/>
        <end position="922"/>
    </location>
</feature>
<dbReference type="GO" id="GO:0030509">
    <property type="term" value="P:BMP signaling pathway"/>
    <property type="evidence" value="ECO:0007669"/>
    <property type="project" value="TreeGrafter"/>
</dbReference>
<feature type="compositionally biased region" description="Low complexity" evidence="15">
    <location>
        <begin position="866"/>
        <end position="878"/>
    </location>
</feature>
<dbReference type="GO" id="GO:0043235">
    <property type="term" value="C:receptor complex"/>
    <property type="evidence" value="ECO:0007669"/>
    <property type="project" value="TreeGrafter"/>
</dbReference>
<name>A0A6J2W299_CHACN</name>
<feature type="domain" description="Protein kinase" evidence="18">
    <location>
        <begin position="208"/>
        <end position="509"/>
    </location>
</feature>
<dbReference type="CDD" id="cd23614">
    <property type="entry name" value="TFP_LU_ECD_BMPR2"/>
    <property type="match status" value="1"/>
</dbReference>
<dbReference type="Gene3D" id="2.10.60.10">
    <property type="entry name" value="CD59"/>
    <property type="match status" value="1"/>
</dbReference>
<dbReference type="GO" id="GO:0005524">
    <property type="term" value="F:ATP binding"/>
    <property type="evidence" value="ECO:0007669"/>
    <property type="project" value="UniProtKB-UniRule"/>
</dbReference>
<dbReference type="SUPFAM" id="SSF57302">
    <property type="entry name" value="Snake toxin-like"/>
    <property type="match status" value="1"/>
</dbReference>
<dbReference type="OrthoDB" id="669224at2759"/>
<keyword evidence="10 14" id="KW-0067">ATP-binding</keyword>
<evidence type="ECO:0000256" key="3">
    <source>
        <dbReference type="ARBA" id="ARBA00012401"/>
    </source>
</evidence>
<dbReference type="Pfam" id="PF00069">
    <property type="entry name" value="Pkinase"/>
    <property type="match status" value="1"/>
</dbReference>
<dbReference type="InParanoid" id="A0A6J2W299"/>
<dbReference type="InterPro" id="IPR045860">
    <property type="entry name" value="Snake_toxin-like_sf"/>
</dbReference>
<feature type="chain" id="PRO_5026847123" description="receptor protein serine/threonine kinase" evidence="17">
    <location>
        <begin position="27"/>
        <end position="1063"/>
    </location>
</feature>
<evidence type="ECO:0000256" key="13">
    <source>
        <dbReference type="ARBA" id="ARBA00023170"/>
    </source>
</evidence>
<evidence type="ECO:0000313" key="20">
    <source>
        <dbReference type="RefSeq" id="XP_030638234.1"/>
    </source>
</evidence>
<keyword evidence="7 17" id="KW-0732">Signal</keyword>
<keyword evidence="19" id="KW-1185">Reference proteome</keyword>
<keyword evidence="5" id="KW-0808">Transferase</keyword>
<feature type="signal peptide" evidence="17">
    <location>
        <begin position="1"/>
        <end position="26"/>
    </location>
</feature>
<dbReference type="PROSITE" id="PS50011">
    <property type="entry name" value="PROTEIN_KINASE_DOM"/>
    <property type="match status" value="1"/>
</dbReference>
<keyword evidence="9" id="KW-0418">Kinase</keyword>
<sequence length="1063" mass="115035">MAVKGRVTIRDLGLFMMVLLSPVAAAQSEERECAYAEQQQALAERIGGGGEGRVFVENATIRCSQGGRCFGLWEKNQFGVRLVKQGCWTNIDDQHECHDDRCLVTNTPSQIQNGSYRFCCCSRDMCNLNFTEDFPPPSPTTAQPLYSRQLYQEKAIVIALAAVSVVAVLVVLLFFSYRMLRGDRKQGLHNMDMLEAAFSPPSLDLDSLKLLELIGRGRYGAVYRGSLDERTVAVKLFSCVNRQPFANERSIYRLLPEHENVARFLESEERVGADGRAEYLLLLEFYPHGSLCTYLSGRTVDWVSCCRLVHSVTQGLAYLHTELTRGDLYKPAVSHRDLNSRNVLVKTDGTCVISDFGLSMTLTGKRQPGHGEEDNRTISEVGTVRYMAPEVLEGAVNLRDCEAALKQVDVYALGLLYWESFMRCADLFPGEAVPEYQLAFQAELGNHPTIEDMQVLVSREKQRPKFPEAWKENSLAVRSLKETMEDCWDQDAEARLTAQCAEERMAELLVIWDRDKTVSPALNPSTALHNHRNLSHGRQTSKVGPFSDYTSSATTEEREGVAKTIQNDASSGPSSTGGVGQPGGGTGEKNRNCINYERQQAQARMPSPDSTSASHCTTTTTTTTTLSDSCPTSQPPPQGGGLVCTQLTQEDLETPKLDPSEVERNLRESSDESLMEHSQKQFCSPDSAASRSPFYPLMKMASEVTGSQANGRPGDPTVVFPLPKQQNLPKRPSSLTLHPKPSGKVSSSSSSLSSSSLRLKKFAKLGKSNLKKVEMGVAKSNVVAVAAEPRLVTVTNNDPVASVPAVNANGYVADASASASVSAGGVVNAAGPRGTVPASSEDLTFGLLTSSPDEQEPLLRREAQPNNANNNNSNNNNGEGEGEGEKEGETGGGGESSEGNPGQTSEAPSSSAVEPPELLPSSAPDLVPPRPQGEALLRQPRGRRPERPNSLDLSVTTLSSMGGSLDQEGKEGSGDKIKKRVKTPYALKKWRPATWVISTDTLDAEVNNNNSRSGGLGLIQNQSQGQGGSGRSKSGTAVYLGSRGATMTSTFASQTSDPHGCDF</sequence>
<dbReference type="PROSITE" id="PS00107">
    <property type="entry name" value="PROTEIN_KINASE_ATP"/>
    <property type="match status" value="1"/>
</dbReference>
<evidence type="ECO:0000256" key="9">
    <source>
        <dbReference type="ARBA" id="ARBA00022777"/>
    </source>
</evidence>
<feature type="region of interest" description="Disordered" evidence="15">
    <location>
        <begin position="832"/>
        <end position="851"/>
    </location>
</feature>
<dbReference type="Pfam" id="PF01064">
    <property type="entry name" value="Activin_recp"/>
    <property type="match status" value="1"/>
</dbReference>
<evidence type="ECO:0000256" key="4">
    <source>
        <dbReference type="ARBA" id="ARBA00022527"/>
    </source>
</evidence>
<evidence type="ECO:0000256" key="7">
    <source>
        <dbReference type="ARBA" id="ARBA00022729"/>
    </source>
</evidence>
<dbReference type="InterPro" id="IPR000333">
    <property type="entry name" value="TGFB_receptor"/>
</dbReference>
<dbReference type="Proteomes" id="UP000504632">
    <property type="component" value="Chromosome 8"/>
</dbReference>
<dbReference type="Gene3D" id="3.30.200.20">
    <property type="entry name" value="Phosphorylase Kinase, domain 1"/>
    <property type="match status" value="1"/>
</dbReference>
<feature type="compositionally biased region" description="Basic and acidic residues" evidence="15">
    <location>
        <begin position="967"/>
        <end position="976"/>
    </location>
</feature>
<evidence type="ECO:0000256" key="17">
    <source>
        <dbReference type="SAM" id="SignalP"/>
    </source>
</evidence>
<evidence type="ECO:0000313" key="19">
    <source>
        <dbReference type="Proteomes" id="UP000504632"/>
    </source>
</evidence>
<dbReference type="InterPro" id="IPR017441">
    <property type="entry name" value="Protein_kinase_ATP_BS"/>
</dbReference>
<dbReference type="AlphaFoldDB" id="A0A6J2W299"/>
<dbReference type="EC" id="2.7.11.30" evidence="3"/>
<keyword evidence="12 16" id="KW-0472">Membrane</keyword>
<evidence type="ECO:0000256" key="14">
    <source>
        <dbReference type="PROSITE-ProRule" id="PRU10141"/>
    </source>
</evidence>
<evidence type="ECO:0000256" key="10">
    <source>
        <dbReference type="ARBA" id="ARBA00022840"/>
    </source>
</evidence>
<feature type="compositionally biased region" description="Polar residues" evidence="15">
    <location>
        <begin position="536"/>
        <end position="554"/>
    </location>
</feature>
<dbReference type="GeneID" id="115818873"/>
<gene>
    <name evidence="20" type="primary">bmpr2a</name>
</gene>
<dbReference type="InterPro" id="IPR011009">
    <property type="entry name" value="Kinase-like_dom_sf"/>
</dbReference>
<feature type="region of interest" description="Disordered" evidence="15">
    <location>
        <begin position="705"/>
        <end position="752"/>
    </location>
</feature>
<dbReference type="CDD" id="cd14054">
    <property type="entry name" value="STKc_BMPR2_AMHR2"/>
    <property type="match status" value="1"/>
</dbReference>
<comment type="subcellular location">
    <subcellularLocation>
        <location evidence="1">Membrane</location>
        <topology evidence="1">Single-pass type I membrane protein</topology>
    </subcellularLocation>
</comment>
<dbReference type="RefSeq" id="XP_030638234.1">
    <property type="nucleotide sequence ID" value="XM_030782374.1"/>
</dbReference>
<dbReference type="SUPFAM" id="SSF56112">
    <property type="entry name" value="Protein kinase-like (PK-like)"/>
    <property type="match status" value="1"/>
</dbReference>
<protein>
    <recommendedName>
        <fullName evidence="3">receptor protein serine/threonine kinase</fullName>
        <ecNumber evidence="3">2.7.11.30</ecNumber>
    </recommendedName>
</protein>
<organism evidence="19 20">
    <name type="scientific">Chanos chanos</name>
    <name type="common">Milkfish</name>
    <name type="synonym">Mugil chanos</name>
    <dbReference type="NCBI Taxonomy" id="29144"/>
    <lineage>
        <taxon>Eukaryota</taxon>
        <taxon>Metazoa</taxon>
        <taxon>Chordata</taxon>
        <taxon>Craniata</taxon>
        <taxon>Vertebrata</taxon>
        <taxon>Euteleostomi</taxon>
        <taxon>Actinopterygii</taxon>
        <taxon>Neopterygii</taxon>
        <taxon>Teleostei</taxon>
        <taxon>Ostariophysi</taxon>
        <taxon>Gonorynchiformes</taxon>
        <taxon>Chanidae</taxon>
        <taxon>Chanos</taxon>
    </lineage>
</organism>
<evidence type="ECO:0000259" key="18">
    <source>
        <dbReference type="PROSITE" id="PS50011"/>
    </source>
</evidence>
<feature type="region of interest" description="Disordered" evidence="15">
    <location>
        <begin position="523"/>
        <end position="688"/>
    </location>
</feature>
<dbReference type="GO" id="GO:0005024">
    <property type="term" value="F:transforming growth factor beta receptor activity"/>
    <property type="evidence" value="ECO:0007669"/>
    <property type="project" value="TreeGrafter"/>
</dbReference>
<keyword evidence="4" id="KW-0723">Serine/threonine-protein kinase</keyword>
<dbReference type="GO" id="GO:0005886">
    <property type="term" value="C:plasma membrane"/>
    <property type="evidence" value="ECO:0007669"/>
    <property type="project" value="TreeGrafter"/>
</dbReference>
<dbReference type="InterPro" id="IPR000719">
    <property type="entry name" value="Prot_kinase_dom"/>
</dbReference>
<feature type="compositionally biased region" description="Basic and acidic residues" evidence="15">
    <location>
        <begin position="653"/>
        <end position="679"/>
    </location>
</feature>
<feature type="compositionally biased region" description="Gly residues" evidence="15">
    <location>
        <begin position="575"/>
        <end position="587"/>
    </location>
</feature>
<dbReference type="FunFam" id="2.10.60.10:FF:000029">
    <property type="entry name" value="Receptor protein serine/threonine kinase"/>
    <property type="match status" value="1"/>
</dbReference>